<dbReference type="AlphaFoldDB" id="A0A875S505"/>
<dbReference type="Gene3D" id="3.30.450.60">
    <property type="match status" value="1"/>
</dbReference>
<dbReference type="OrthoDB" id="10259133at2759"/>
<dbReference type="PROSITE" id="PS51072">
    <property type="entry name" value="MHD"/>
    <property type="match status" value="1"/>
</dbReference>
<dbReference type="InterPro" id="IPR011012">
    <property type="entry name" value="Longin-like_dom_sf"/>
</dbReference>
<evidence type="ECO:0000256" key="4">
    <source>
        <dbReference type="ARBA" id="ARBA00023136"/>
    </source>
</evidence>
<protein>
    <recommendedName>
        <fullName evidence="7">MHD domain-containing protein</fullName>
    </recommendedName>
</protein>
<evidence type="ECO:0000259" key="7">
    <source>
        <dbReference type="PROSITE" id="PS51072"/>
    </source>
</evidence>
<dbReference type="EMBL" id="CP064812">
    <property type="protein sequence ID" value="QPG74304.1"/>
    <property type="molecule type" value="Genomic_DNA"/>
</dbReference>
<dbReference type="GO" id="GO:0016192">
    <property type="term" value="P:vesicle-mediated transport"/>
    <property type="evidence" value="ECO:0007669"/>
    <property type="project" value="InterPro"/>
</dbReference>
<dbReference type="InterPro" id="IPR050431">
    <property type="entry name" value="Adaptor_comp_med_subunit"/>
</dbReference>
<dbReference type="GO" id="GO:0030131">
    <property type="term" value="C:clathrin adaptor complex"/>
    <property type="evidence" value="ECO:0007669"/>
    <property type="project" value="UniProtKB-UniRule"/>
</dbReference>
<comment type="similarity">
    <text evidence="5">Belongs to the adaptor complexes medium subunit family.</text>
</comment>
<evidence type="ECO:0000256" key="5">
    <source>
        <dbReference type="PIRNR" id="PIRNR005992"/>
    </source>
</evidence>
<keyword evidence="2 5" id="KW-0813">Transport</keyword>
<proteinExistence type="inferred from homology"/>
<evidence type="ECO:0000256" key="3">
    <source>
        <dbReference type="ARBA" id="ARBA00022927"/>
    </source>
</evidence>
<dbReference type="PRINTS" id="PR00314">
    <property type="entry name" value="CLATHRINADPT"/>
</dbReference>
<dbReference type="GO" id="GO:0012505">
    <property type="term" value="C:endomembrane system"/>
    <property type="evidence" value="ECO:0007669"/>
    <property type="project" value="UniProtKB-SubCell"/>
</dbReference>
<accession>A0A875S505</accession>
<name>A0A875S505_EENNA</name>
<keyword evidence="9" id="KW-1185">Reference proteome</keyword>
<dbReference type="Proteomes" id="UP000662931">
    <property type="component" value="Chromosome 1"/>
</dbReference>
<keyword evidence="4" id="KW-0472">Membrane</keyword>
<dbReference type="Pfam" id="PF00928">
    <property type="entry name" value="Adap_comp_sub"/>
    <property type="match status" value="1"/>
</dbReference>
<evidence type="ECO:0000256" key="2">
    <source>
        <dbReference type="ARBA" id="ARBA00022448"/>
    </source>
</evidence>
<keyword evidence="3 5" id="KW-0653">Protein transport</keyword>
<feature type="compositionally biased region" description="Acidic residues" evidence="6">
    <location>
        <begin position="296"/>
        <end position="309"/>
    </location>
</feature>
<evidence type="ECO:0000256" key="6">
    <source>
        <dbReference type="SAM" id="MobiDB-lite"/>
    </source>
</evidence>
<dbReference type="FunFam" id="3.30.450.60:FF:000002">
    <property type="entry name" value="AP-2 complex subunit mu, putative"/>
    <property type="match status" value="1"/>
</dbReference>
<feature type="region of interest" description="Disordered" evidence="6">
    <location>
        <begin position="286"/>
        <end position="309"/>
    </location>
</feature>
<dbReference type="SUPFAM" id="SSF64356">
    <property type="entry name" value="SNARE-like"/>
    <property type="match status" value="1"/>
</dbReference>
<evidence type="ECO:0000256" key="1">
    <source>
        <dbReference type="ARBA" id="ARBA00004308"/>
    </source>
</evidence>
<dbReference type="GO" id="GO:0006886">
    <property type="term" value="P:intracellular protein transport"/>
    <property type="evidence" value="ECO:0007669"/>
    <property type="project" value="UniProtKB-UniRule"/>
</dbReference>
<dbReference type="Gene3D" id="2.60.40.1170">
    <property type="entry name" value="Mu homology domain, subdomain B"/>
    <property type="match status" value="2"/>
</dbReference>
<dbReference type="InterPro" id="IPR028565">
    <property type="entry name" value="MHD"/>
</dbReference>
<dbReference type="InterPro" id="IPR001392">
    <property type="entry name" value="Clathrin_mu"/>
</dbReference>
<evidence type="ECO:0000313" key="8">
    <source>
        <dbReference type="EMBL" id="QPG74304.1"/>
    </source>
</evidence>
<dbReference type="PIRSF" id="PIRSF005992">
    <property type="entry name" value="Clathrin_mu"/>
    <property type="match status" value="1"/>
</dbReference>
<sequence>MIAALFIFSHKGEVLISRIFRAGVRRNVSEVFRIQVISKLSDIKSPVLTLGSTSFLHIRHGSLWIVAVTRDNADASQVLEFLYKFIDLLRGLILLSEKDDSASDRILTDVDVMNNFSAIYEILGRIIDYGHIQDWDLLELKSGLNAKLTKGHGSKKGGRAQAATSSTIKTGSALLSRAASMSRHRSSSLGGILGVGGASIHSGGANGLYNSRAPGIKYKKNEINITVTEQVSLLMSHAGSIVRAFAEGSVNANTKLSGIPVCSFRLIKQREPIIGKYERENRYEYNEDHGKQEPDFTIDTEDDEEVDDDTNTNKEAFEKLNECNFHNCVNLQDFDNDGIVKFVPPDREFELMRYRTDITSLPFIVYVEYDYAGSDRLDFKLRLKTHYSKTITASDVVVRIPIPTGTMHAKINSDSGKAKLLANESTIQWKFKKLVGQRLCELNAAVDSIEGAMISWSKSRPPISIDFTMDNYSTSGYRIEHLKVDEPNLSYRTVKSVKYFSLSKSYEIRM</sequence>
<reference evidence="8" key="1">
    <citation type="submission" date="2020-10" db="EMBL/GenBank/DDBJ databases">
        <authorList>
            <person name="Roach M.J.R."/>
        </authorList>
    </citation>
    <scope>NUCLEOTIDE SEQUENCE</scope>
    <source>
        <strain evidence="8">CBS 1945</strain>
    </source>
</reference>
<feature type="domain" description="MHD" evidence="7">
    <location>
        <begin position="220"/>
        <end position="509"/>
    </location>
</feature>
<dbReference type="SUPFAM" id="SSF49447">
    <property type="entry name" value="Second domain of Mu2 adaptin subunit (ap50) of ap2 adaptor"/>
    <property type="match status" value="1"/>
</dbReference>
<gene>
    <name evidence="8" type="ORF">FOA43_001630</name>
</gene>
<dbReference type="GeneID" id="62195031"/>
<organism evidence="8 9">
    <name type="scientific">Eeniella nana</name>
    <name type="common">Yeast</name>
    <name type="synonym">Brettanomyces nanus</name>
    <dbReference type="NCBI Taxonomy" id="13502"/>
    <lineage>
        <taxon>Eukaryota</taxon>
        <taxon>Fungi</taxon>
        <taxon>Dikarya</taxon>
        <taxon>Ascomycota</taxon>
        <taxon>Saccharomycotina</taxon>
        <taxon>Pichiomycetes</taxon>
        <taxon>Pichiales</taxon>
        <taxon>Pichiaceae</taxon>
        <taxon>Brettanomyces</taxon>
    </lineage>
</organism>
<dbReference type="KEGG" id="bnn:FOA43_001630"/>
<dbReference type="PANTHER" id="PTHR10529">
    <property type="entry name" value="AP COMPLEX SUBUNIT MU"/>
    <property type="match status" value="1"/>
</dbReference>
<dbReference type="RefSeq" id="XP_038777869.1">
    <property type="nucleotide sequence ID" value="XM_038921941.1"/>
</dbReference>
<dbReference type="InterPro" id="IPR036168">
    <property type="entry name" value="AP2_Mu_C_sf"/>
</dbReference>
<evidence type="ECO:0000313" key="9">
    <source>
        <dbReference type="Proteomes" id="UP000662931"/>
    </source>
</evidence>
<comment type="subcellular location">
    <subcellularLocation>
        <location evidence="1">Endomembrane system</location>
    </subcellularLocation>
</comment>